<accession>A0ABT9VM03</accession>
<name>A0ABT9VM03_9BACI</name>
<dbReference type="Proteomes" id="UP001225646">
    <property type="component" value="Unassembled WGS sequence"/>
</dbReference>
<dbReference type="EMBL" id="JAUSTR010000002">
    <property type="protein sequence ID" value="MDQ0161997.1"/>
    <property type="molecule type" value="Genomic_DNA"/>
</dbReference>
<evidence type="ECO:0000313" key="1">
    <source>
        <dbReference type="EMBL" id="MDQ0161997.1"/>
    </source>
</evidence>
<dbReference type="RefSeq" id="WP_419151559.1">
    <property type="nucleotide sequence ID" value="NZ_JAUSTR010000002.1"/>
</dbReference>
<comment type="caution">
    <text evidence="1">The sequence shown here is derived from an EMBL/GenBank/DDBJ whole genome shotgun (WGS) entry which is preliminary data.</text>
</comment>
<evidence type="ECO:0008006" key="3">
    <source>
        <dbReference type="Google" id="ProtNLM"/>
    </source>
</evidence>
<gene>
    <name evidence="1" type="ORF">J2S06_001071</name>
</gene>
<evidence type="ECO:0000313" key="2">
    <source>
        <dbReference type="Proteomes" id="UP001225646"/>
    </source>
</evidence>
<protein>
    <recommendedName>
        <fullName evidence="3">YvfG protein</fullName>
    </recommendedName>
</protein>
<keyword evidence="2" id="KW-1185">Reference proteome</keyword>
<organism evidence="1 2">
    <name type="scientific">Aeribacillus alveayuensis</name>
    <dbReference type="NCBI Taxonomy" id="279215"/>
    <lineage>
        <taxon>Bacteria</taxon>
        <taxon>Bacillati</taxon>
        <taxon>Bacillota</taxon>
        <taxon>Bacilli</taxon>
        <taxon>Bacillales</taxon>
        <taxon>Bacillaceae</taxon>
        <taxon>Aeribacillus</taxon>
    </lineage>
</organism>
<dbReference type="Pfam" id="PF09628">
    <property type="entry name" value="YvfG"/>
    <property type="match status" value="1"/>
</dbReference>
<dbReference type="InterPro" id="IPR037247">
    <property type="entry name" value="YvfG_sf"/>
</dbReference>
<dbReference type="Gene3D" id="6.10.140.40">
    <property type="match status" value="1"/>
</dbReference>
<reference evidence="1 2" key="1">
    <citation type="submission" date="2023-07" db="EMBL/GenBank/DDBJ databases">
        <title>Genomic Encyclopedia of Type Strains, Phase IV (KMG-IV): sequencing the most valuable type-strain genomes for metagenomic binning, comparative biology and taxonomic classification.</title>
        <authorList>
            <person name="Goeker M."/>
        </authorList>
    </citation>
    <scope>NUCLEOTIDE SEQUENCE [LARGE SCALE GENOMIC DNA]</scope>
    <source>
        <strain evidence="1 2">DSM 19092</strain>
    </source>
</reference>
<dbReference type="InterPro" id="IPR018590">
    <property type="entry name" value="Uncharacterised_YvfG"/>
</dbReference>
<proteinExistence type="predicted"/>
<sequence>MTQLFSIQYFEENLRQHIQMYKGKASKLDAMNSYYRSVVSTLIHDQLTKNREVLKRIQNLDQAYQNIKDEKEDL</sequence>
<dbReference type="SUPFAM" id="SSF158388">
    <property type="entry name" value="YvfG-like"/>
    <property type="match status" value="1"/>
</dbReference>